<dbReference type="Proteomes" id="UP001151518">
    <property type="component" value="Unassembled WGS sequence"/>
</dbReference>
<feature type="compositionally biased region" description="Polar residues" evidence="1">
    <location>
        <begin position="379"/>
        <end position="394"/>
    </location>
</feature>
<feature type="region of interest" description="Disordered" evidence="1">
    <location>
        <begin position="360"/>
        <end position="428"/>
    </location>
</feature>
<feature type="compositionally biased region" description="Polar residues" evidence="1">
    <location>
        <begin position="402"/>
        <end position="413"/>
    </location>
</feature>
<dbReference type="EMBL" id="JANBTW010000047">
    <property type="protein sequence ID" value="KAJ2675537.1"/>
    <property type="molecule type" value="Genomic_DNA"/>
</dbReference>
<comment type="caution">
    <text evidence="2">The sequence shown here is derived from an EMBL/GenBank/DDBJ whole genome shotgun (WGS) entry which is preliminary data.</text>
</comment>
<evidence type="ECO:0000313" key="3">
    <source>
        <dbReference type="Proteomes" id="UP001151518"/>
    </source>
</evidence>
<name>A0A9W8KXW9_9FUNG</name>
<dbReference type="OrthoDB" id="5570110at2759"/>
<feature type="compositionally biased region" description="Basic and acidic residues" evidence="1">
    <location>
        <begin position="490"/>
        <end position="502"/>
    </location>
</feature>
<evidence type="ECO:0000313" key="2">
    <source>
        <dbReference type="EMBL" id="KAJ2675537.1"/>
    </source>
</evidence>
<accession>A0A9W8KXW9</accession>
<gene>
    <name evidence="2" type="ORF">GGI25_003954</name>
</gene>
<protein>
    <submittedName>
        <fullName evidence="2">Uncharacterized protein</fullName>
    </submittedName>
</protein>
<feature type="region of interest" description="Disordered" evidence="1">
    <location>
        <begin position="488"/>
        <end position="511"/>
    </location>
</feature>
<organism evidence="2 3">
    <name type="scientific">Coemansia spiralis</name>
    <dbReference type="NCBI Taxonomy" id="417178"/>
    <lineage>
        <taxon>Eukaryota</taxon>
        <taxon>Fungi</taxon>
        <taxon>Fungi incertae sedis</taxon>
        <taxon>Zoopagomycota</taxon>
        <taxon>Kickxellomycotina</taxon>
        <taxon>Kickxellomycetes</taxon>
        <taxon>Kickxellales</taxon>
        <taxon>Kickxellaceae</taxon>
        <taxon>Coemansia</taxon>
    </lineage>
</organism>
<proteinExistence type="predicted"/>
<evidence type="ECO:0000256" key="1">
    <source>
        <dbReference type="SAM" id="MobiDB-lite"/>
    </source>
</evidence>
<sequence>MSYIPRSPTISAAMSRNEQQTVGRADELRSVPSSHSSNSGVPSFLFTRPQPTTVGGPGPIRLPPSTRVSVVKVISEKSQLPALPPIPNIGTGSANVVSSGGAVPEFASHRRAVSAGNELKALDSSTAHDADTLGFGTTQAADLDSGPHTYSSGFSKDTKSKTRLGLSSFKFPWVSSKSNRRASTANPTSAAAAYQNTGYDGPRWTAEEVNALALASIHYWKDGSLVDYRALSADMCRPADEIRDMLEYMLQGYVRFGGNAFWIGENPEFLTKWAAKEFPKSPVLNPSYVTISAKAPTNNSRLDTCLSALKCRPPNASYSSDYIVDNLKGTSSGQNIVADFRESMRIHDVAGALSLGQKKQAAGKSAMQDEKAAVPNLAPLSNPSLHTEPTNATAERNDSTHGLDSTTATQQKNSNRHTHGRSKSNANRQVLYTKQTAAFDAVDNDNSSKQGRIAAGDGPIFTGGLRNKQTLNTLSRETRSRRIRNGSLKTDSEAGEAIKKDTQTNNTLEPPASFTFTLSPNTTAAAAISETTPVLKAVEPVELLPKPANNIGARQRAHTVAHTQNSANASVAQRLSQDSGNVDSSKAIIPIVAMLDDMELSPVQSNVIAISQTDSQLDAQFEDIGSEARQKARRFVDRFISDFPVDFQQRVKALQMGKDGLCITVDNFPDFEYTNDAFMKAIETIYRYVGGSVIYTCNMFFHVQLLHAVRIDRIPVTEDNWLRVNEFATKVFNKRIEDARFIVLEEYSKDRSSDGMATSSQDGINGSTAVNVRGPLFSPSGSKYDSIVGSEGNEHLLPFERAFYMDKLARRYVQFFLENSSDEIMKRARSGGSYRPMPVALQVDEEQMLPFDIEIRNLLIAFIWEDLPQSTLESKEITLLRALELLNGELADRCGFRLNSLRELLDQTKNEDGPAEDDKVITDIAALKDLPAIRLAQALGKSFARQYFDEGKARYLEAMLHDHPFRPIGREELKEWISRGSSPFGEDVDYQLNSRLHKYLRQLNVRPGSKQWLQASASATLSMLRRTCNAIIDKSYLGHIDIDGCQQRFDEIIQDTRIRSDGSATSNVFAYLRPTDAGKLRLSAFGKAPAWVSLLTESRSVGELPIAKASTKTTKRSAENIAATTTVPTADKIQAANRKIENAQAVVIDLRRDGQKRLSTVNGVKEPTSAVSASHAQEADAATINSKLLATAPIQHHPMVNGVQGPPSSFSADMDYQPDYPAAYAQMHQNKNNISLPNQLHQYTVPMPANGYHMSQPVSMAHVYSPYGPMDHLHQPMPFVYSPVTAAAYSHAPVNGNANMDMVMRKFEEMQEMIRQIQAHNQNQESERHR</sequence>
<reference evidence="2" key="1">
    <citation type="submission" date="2022-07" db="EMBL/GenBank/DDBJ databases">
        <title>Phylogenomic reconstructions and comparative analyses of Kickxellomycotina fungi.</title>
        <authorList>
            <person name="Reynolds N.K."/>
            <person name="Stajich J.E."/>
            <person name="Barry K."/>
            <person name="Grigoriev I.V."/>
            <person name="Crous P."/>
            <person name="Smith M.E."/>
        </authorList>
    </citation>
    <scope>NUCLEOTIDE SEQUENCE</scope>
    <source>
        <strain evidence="2">NRRL 3115</strain>
    </source>
</reference>